<reference evidence="1 2" key="1">
    <citation type="journal article" date="2010" name="Science">
        <title>Genomic comparison of the ants Camponotus floridanus and Harpegnathos saltator.</title>
        <authorList>
            <person name="Bonasio R."/>
            <person name="Zhang G."/>
            <person name="Ye C."/>
            <person name="Mutti N.S."/>
            <person name="Fang X."/>
            <person name="Qin N."/>
            <person name="Donahue G."/>
            <person name="Yang P."/>
            <person name="Li Q."/>
            <person name="Li C."/>
            <person name="Zhang P."/>
            <person name="Huang Z."/>
            <person name="Berger S.L."/>
            <person name="Reinberg D."/>
            <person name="Wang J."/>
            <person name="Liebig J."/>
        </authorList>
    </citation>
    <scope>NUCLEOTIDE SEQUENCE [LARGE SCALE GENOMIC DNA]</scope>
    <source>
        <strain evidence="1 2">R22 G/1</strain>
    </source>
</reference>
<evidence type="ECO:0000313" key="2">
    <source>
        <dbReference type="Proteomes" id="UP000008237"/>
    </source>
</evidence>
<accession>E2CA73</accession>
<feature type="non-terminal residue" evidence="1">
    <location>
        <position position="1"/>
    </location>
</feature>
<dbReference type="EMBL" id="GL453929">
    <property type="protein sequence ID" value="EFN75157.1"/>
    <property type="molecule type" value="Genomic_DNA"/>
</dbReference>
<name>E2CA73_HARSA</name>
<organism evidence="2">
    <name type="scientific">Harpegnathos saltator</name>
    <name type="common">Jerdon's jumping ant</name>
    <dbReference type="NCBI Taxonomy" id="610380"/>
    <lineage>
        <taxon>Eukaryota</taxon>
        <taxon>Metazoa</taxon>
        <taxon>Ecdysozoa</taxon>
        <taxon>Arthropoda</taxon>
        <taxon>Hexapoda</taxon>
        <taxon>Insecta</taxon>
        <taxon>Pterygota</taxon>
        <taxon>Neoptera</taxon>
        <taxon>Endopterygota</taxon>
        <taxon>Hymenoptera</taxon>
        <taxon>Apocrita</taxon>
        <taxon>Aculeata</taxon>
        <taxon>Formicoidea</taxon>
        <taxon>Formicidae</taxon>
        <taxon>Ponerinae</taxon>
        <taxon>Ponerini</taxon>
        <taxon>Harpegnathos</taxon>
    </lineage>
</organism>
<dbReference type="Proteomes" id="UP000008237">
    <property type="component" value="Unassembled WGS sequence"/>
</dbReference>
<feature type="non-terminal residue" evidence="1">
    <location>
        <position position="50"/>
    </location>
</feature>
<dbReference type="AlphaFoldDB" id="E2CA73"/>
<sequence length="50" mass="5831">LLTQVYETRSANLKELREKIVNVSNSIIPDLIINVMDTFYVHLGHYQVIE</sequence>
<proteinExistence type="predicted"/>
<keyword evidence="2" id="KW-1185">Reference proteome</keyword>
<evidence type="ECO:0000313" key="1">
    <source>
        <dbReference type="EMBL" id="EFN75157.1"/>
    </source>
</evidence>
<protein>
    <submittedName>
        <fullName evidence="1">Uncharacterized protein</fullName>
    </submittedName>
</protein>
<gene>
    <name evidence="1" type="ORF">EAI_11403</name>
</gene>
<dbReference type="InParanoid" id="E2CA73"/>